<dbReference type="Proteomes" id="UP000015105">
    <property type="component" value="Chromosome 7D"/>
</dbReference>
<dbReference type="InterPro" id="IPR001878">
    <property type="entry name" value="Znf_CCHC"/>
</dbReference>
<organism evidence="3 4">
    <name type="scientific">Aegilops tauschii subsp. strangulata</name>
    <name type="common">Goatgrass</name>
    <dbReference type="NCBI Taxonomy" id="200361"/>
    <lineage>
        <taxon>Eukaryota</taxon>
        <taxon>Viridiplantae</taxon>
        <taxon>Streptophyta</taxon>
        <taxon>Embryophyta</taxon>
        <taxon>Tracheophyta</taxon>
        <taxon>Spermatophyta</taxon>
        <taxon>Magnoliopsida</taxon>
        <taxon>Liliopsida</taxon>
        <taxon>Poales</taxon>
        <taxon>Poaceae</taxon>
        <taxon>BOP clade</taxon>
        <taxon>Pooideae</taxon>
        <taxon>Triticodae</taxon>
        <taxon>Triticeae</taxon>
        <taxon>Triticinae</taxon>
        <taxon>Aegilops</taxon>
    </lineage>
</organism>
<keyword evidence="1" id="KW-0863">Zinc-finger</keyword>
<keyword evidence="1" id="KW-0862">Zinc</keyword>
<reference evidence="3" key="4">
    <citation type="submission" date="2019-03" db="UniProtKB">
        <authorList>
            <consortium name="EnsemblPlants"/>
        </authorList>
    </citation>
    <scope>IDENTIFICATION</scope>
</reference>
<dbReference type="GO" id="GO:0003676">
    <property type="term" value="F:nucleic acid binding"/>
    <property type="evidence" value="ECO:0007669"/>
    <property type="project" value="InterPro"/>
</dbReference>
<dbReference type="SMART" id="SM00343">
    <property type="entry name" value="ZnF_C2HC"/>
    <property type="match status" value="1"/>
</dbReference>
<protein>
    <recommendedName>
        <fullName evidence="2">CCHC-type domain-containing protein</fullName>
    </recommendedName>
</protein>
<dbReference type="InterPro" id="IPR036875">
    <property type="entry name" value="Znf_CCHC_sf"/>
</dbReference>
<accession>A0A453SVK4</accession>
<keyword evidence="1" id="KW-0479">Metal-binding</keyword>
<reference evidence="4" key="1">
    <citation type="journal article" date="2014" name="Science">
        <title>Ancient hybridizations among the ancestral genomes of bread wheat.</title>
        <authorList>
            <consortium name="International Wheat Genome Sequencing Consortium,"/>
            <person name="Marcussen T."/>
            <person name="Sandve S.R."/>
            <person name="Heier L."/>
            <person name="Spannagl M."/>
            <person name="Pfeifer M."/>
            <person name="Jakobsen K.S."/>
            <person name="Wulff B.B."/>
            <person name="Steuernagel B."/>
            <person name="Mayer K.F."/>
            <person name="Olsen O.A."/>
        </authorList>
    </citation>
    <scope>NUCLEOTIDE SEQUENCE [LARGE SCALE GENOMIC DNA]</scope>
    <source>
        <strain evidence="4">cv. AL8/78</strain>
    </source>
</reference>
<reference evidence="3" key="3">
    <citation type="journal article" date="2017" name="Nature">
        <title>Genome sequence of the progenitor of the wheat D genome Aegilops tauschii.</title>
        <authorList>
            <person name="Luo M.C."/>
            <person name="Gu Y.Q."/>
            <person name="Puiu D."/>
            <person name="Wang H."/>
            <person name="Twardziok S.O."/>
            <person name="Deal K.R."/>
            <person name="Huo N."/>
            <person name="Zhu T."/>
            <person name="Wang L."/>
            <person name="Wang Y."/>
            <person name="McGuire P.E."/>
            <person name="Liu S."/>
            <person name="Long H."/>
            <person name="Ramasamy R.K."/>
            <person name="Rodriguez J.C."/>
            <person name="Van S.L."/>
            <person name="Yuan L."/>
            <person name="Wang Z."/>
            <person name="Xia Z."/>
            <person name="Xiao L."/>
            <person name="Anderson O.D."/>
            <person name="Ouyang S."/>
            <person name="Liang Y."/>
            <person name="Zimin A.V."/>
            <person name="Pertea G."/>
            <person name="Qi P."/>
            <person name="Bennetzen J.L."/>
            <person name="Dai X."/>
            <person name="Dawson M.W."/>
            <person name="Muller H.G."/>
            <person name="Kugler K."/>
            <person name="Rivarola-Duarte L."/>
            <person name="Spannagl M."/>
            <person name="Mayer K.F.X."/>
            <person name="Lu F.H."/>
            <person name="Bevan M.W."/>
            <person name="Leroy P."/>
            <person name="Li P."/>
            <person name="You F.M."/>
            <person name="Sun Q."/>
            <person name="Liu Z."/>
            <person name="Lyons E."/>
            <person name="Wicker T."/>
            <person name="Salzberg S.L."/>
            <person name="Devos K.M."/>
            <person name="Dvorak J."/>
        </authorList>
    </citation>
    <scope>NUCLEOTIDE SEQUENCE [LARGE SCALE GENOMIC DNA]</scope>
    <source>
        <strain evidence="3">cv. AL8/78</strain>
    </source>
</reference>
<dbReference type="Pfam" id="PF00098">
    <property type="entry name" value="zf-CCHC"/>
    <property type="match status" value="1"/>
</dbReference>
<dbReference type="EnsemblPlants" id="AET7Gv21104400.1">
    <property type="protein sequence ID" value="AET7Gv21104400.1"/>
    <property type="gene ID" value="AET7Gv21104400"/>
</dbReference>
<reference evidence="4" key="2">
    <citation type="journal article" date="2017" name="Nat. Plants">
        <title>The Aegilops tauschii genome reveals multiple impacts of transposons.</title>
        <authorList>
            <person name="Zhao G."/>
            <person name="Zou C."/>
            <person name="Li K."/>
            <person name="Wang K."/>
            <person name="Li T."/>
            <person name="Gao L."/>
            <person name="Zhang X."/>
            <person name="Wang H."/>
            <person name="Yang Z."/>
            <person name="Liu X."/>
            <person name="Jiang W."/>
            <person name="Mao L."/>
            <person name="Kong X."/>
            <person name="Jiao Y."/>
            <person name="Jia J."/>
        </authorList>
    </citation>
    <scope>NUCLEOTIDE SEQUENCE [LARGE SCALE GENOMIC DNA]</scope>
    <source>
        <strain evidence="4">cv. AL8/78</strain>
    </source>
</reference>
<dbReference type="Gene3D" id="4.10.60.10">
    <property type="entry name" value="Zinc finger, CCHC-type"/>
    <property type="match status" value="1"/>
</dbReference>
<dbReference type="GO" id="GO:0008270">
    <property type="term" value="F:zinc ion binding"/>
    <property type="evidence" value="ECO:0007669"/>
    <property type="project" value="UniProtKB-KW"/>
</dbReference>
<name>A0A453SVK4_AEGTS</name>
<sequence>FADSDDEAAPEPPRRKFDIKKVRCYKCGLLGHFKTDCEETPKQQALMAEEGDDEDMMLMCELVDEEDPDDHD</sequence>
<dbReference type="AlphaFoldDB" id="A0A453SVK4"/>
<evidence type="ECO:0000259" key="2">
    <source>
        <dbReference type="PROSITE" id="PS50158"/>
    </source>
</evidence>
<dbReference type="SUPFAM" id="SSF57756">
    <property type="entry name" value="Retrovirus zinc finger-like domains"/>
    <property type="match status" value="1"/>
</dbReference>
<feature type="domain" description="CCHC-type" evidence="2">
    <location>
        <begin position="23"/>
        <end position="39"/>
    </location>
</feature>
<dbReference type="Gramene" id="AET7Gv21104400.1">
    <property type="protein sequence ID" value="AET7Gv21104400.1"/>
    <property type="gene ID" value="AET7Gv21104400"/>
</dbReference>
<evidence type="ECO:0000313" key="3">
    <source>
        <dbReference type="EnsemblPlants" id="AET7Gv21104400.1"/>
    </source>
</evidence>
<reference evidence="3" key="5">
    <citation type="journal article" date="2021" name="G3 (Bethesda)">
        <title>Aegilops tauschii genome assembly Aet v5.0 features greater sequence contiguity and improved annotation.</title>
        <authorList>
            <person name="Wang L."/>
            <person name="Zhu T."/>
            <person name="Rodriguez J.C."/>
            <person name="Deal K.R."/>
            <person name="Dubcovsky J."/>
            <person name="McGuire P.E."/>
            <person name="Lux T."/>
            <person name="Spannagl M."/>
            <person name="Mayer K.F.X."/>
            <person name="Baldrich P."/>
            <person name="Meyers B.C."/>
            <person name="Huo N."/>
            <person name="Gu Y.Q."/>
            <person name="Zhou H."/>
            <person name="Devos K.M."/>
            <person name="Bennetzen J.L."/>
            <person name="Unver T."/>
            <person name="Budak H."/>
            <person name="Gulick P.J."/>
            <person name="Galiba G."/>
            <person name="Kalapos B."/>
            <person name="Nelson D.R."/>
            <person name="Li P."/>
            <person name="You F.M."/>
            <person name="Luo M.C."/>
            <person name="Dvorak J."/>
        </authorList>
    </citation>
    <scope>NUCLEOTIDE SEQUENCE [LARGE SCALE GENOMIC DNA]</scope>
    <source>
        <strain evidence="3">cv. AL8/78</strain>
    </source>
</reference>
<keyword evidence="4" id="KW-1185">Reference proteome</keyword>
<evidence type="ECO:0000313" key="4">
    <source>
        <dbReference type="Proteomes" id="UP000015105"/>
    </source>
</evidence>
<dbReference type="PROSITE" id="PS50158">
    <property type="entry name" value="ZF_CCHC"/>
    <property type="match status" value="1"/>
</dbReference>
<evidence type="ECO:0000256" key="1">
    <source>
        <dbReference type="PROSITE-ProRule" id="PRU00047"/>
    </source>
</evidence>
<proteinExistence type="predicted"/>